<accession>I0V0M7</accession>
<proteinExistence type="predicted"/>
<dbReference type="eggNOG" id="ENOG502ZG7C">
    <property type="taxonomic scope" value="Bacteria"/>
</dbReference>
<evidence type="ECO:0000256" key="1">
    <source>
        <dbReference type="SAM" id="MobiDB-lite"/>
    </source>
</evidence>
<organism evidence="3 4">
    <name type="scientific">Saccharomonospora xinjiangensis XJ-54</name>
    <dbReference type="NCBI Taxonomy" id="882086"/>
    <lineage>
        <taxon>Bacteria</taxon>
        <taxon>Bacillati</taxon>
        <taxon>Actinomycetota</taxon>
        <taxon>Actinomycetes</taxon>
        <taxon>Pseudonocardiales</taxon>
        <taxon>Pseudonocardiaceae</taxon>
        <taxon>Saccharomonospora</taxon>
    </lineage>
</organism>
<dbReference type="AlphaFoldDB" id="I0V0M7"/>
<dbReference type="EMBL" id="JH636049">
    <property type="protein sequence ID" value="EID53680.1"/>
    <property type="molecule type" value="Genomic_DNA"/>
</dbReference>
<feature type="compositionally biased region" description="Basic and acidic residues" evidence="1">
    <location>
        <begin position="45"/>
        <end position="55"/>
    </location>
</feature>
<feature type="region of interest" description="Disordered" evidence="1">
    <location>
        <begin position="36"/>
        <end position="87"/>
    </location>
</feature>
<evidence type="ECO:0000256" key="2">
    <source>
        <dbReference type="SAM" id="Phobius"/>
    </source>
</evidence>
<keyword evidence="2" id="KW-0472">Membrane</keyword>
<evidence type="ECO:0000313" key="3">
    <source>
        <dbReference type="EMBL" id="EID53680.1"/>
    </source>
</evidence>
<keyword evidence="2" id="KW-1133">Transmembrane helix</keyword>
<dbReference type="Proteomes" id="UP000004691">
    <property type="component" value="Unassembled WGS sequence"/>
</dbReference>
<sequence>MSVRVLTVVLSVLAVVLVTSATGLVPEARATLDIPAPAHALAQDSDSRQDPEESRGTSGSSESSESPESSGEGPALDPQTEAEAEKNRSKIVVGVIAAVLLGIVVWGRYLRSKKAKGG</sequence>
<dbReference type="RefSeq" id="WP_006237814.1">
    <property type="nucleotide sequence ID" value="NZ_JH636049.1"/>
</dbReference>
<evidence type="ECO:0000313" key="4">
    <source>
        <dbReference type="Proteomes" id="UP000004691"/>
    </source>
</evidence>
<feature type="compositionally biased region" description="Low complexity" evidence="1">
    <location>
        <begin position="56"/>
        <end position="74"/>
    </location>
</feature>
<keyword evidence="4" id="KW-1185">Reference proteome</keyword>
<keyword evidence="2" id="KW-0812">Transmembrane</keyword>
<feature type="transmembrane region" description="Helical" evidence="2">
    <location>
        <begin position="91"/>
        <end position="110"/>
    </location>
</feature>
<gene>
    <name evidence="3" type="ORF">SacxiDRAFT_1429</name>
</gene>
<dbReference type="STRING" id="882086.SacxiDRAFT_1429"/>
<dbReference type="HOGENOM" id="CLU_2358037_0_0_11"/>
<name>I0V0M7_9PSEU</name>
<reference evidence="3 4" key="1">
    <citation type="submission" date="2012-01" db="EMBL/GenBank/DDBJ databases">
        <title>Improved High-Quality Draft sequence of Saccharomonospora xinjiangensis XJ-54.</title>
        <authorList>
            <consortium name="US DOE Joint Genome Institute"/>
            <person name="Lucas S."/>
            <person name="Han J."/>
            <person name="Lapidus A."/>
            <person name="Cheng J.-F."/>
            <person name="Goodwin L."/>
            <person name="Pitluck S."/>
            <person name="Peters L."/>
            <person name="Mikhailova N."/>
            <person name="Teshima H."/>
            <person name="Detter J.C."/>
            <person name="Han C."/>
            <person name="Tapia R."/>
            <person name="Land M."/>
            <person name="Hauser L."/>
            <person name="Kyrpides N."/>
            <person name="Ivanova N."/>
            <person name="Pagani I."/>
            <person name="Brambilla E.-M."/>
            <person name="Klenk H.-P."/>
            <person name="Woyke T."/>
        </authorList>
    </citation>
    <scope>NUCLEOTIDE SEQUENCE [LARGE SCALE GENOMIC DNA]</scope>
    <source>
        <strain evidence="3 4">XJ-54</strain>
    </source>
</reference>
<protein>
    <submittedName>
        <fullName evidence="3">Uncharacterized protein</fullName>
    </submittedName>
</protein>